<gene>
    <name evidence="1" type="ORF">P154DRAFT_291596</name>
</gene>
<evidence type="ECO:0000313" key="1">
    <source>
        <dbReference type="EMBL" id="KAF2006030.1"/>
    </source>
</evidence>
<protein>
    <recommendedName>
        <fullName evidence="3">Retrotransposon gag domain-containing protein</fullName>
    </recommendedName>
</protein>
<accession>A0A6A5WWA5</accession>
<dbReference type="Proteomes" id="UP000799779">
    <property type="component" value="Unassembled WGS sequence"/>
</dbReference>
<sequence length="226" mass="26608">MYTDMTPEQTRMAEDIAYVRQIGGNLKFYPEQIGFFHPDMSNTDDGRDTAEIGGKIHYRNVRDFIEAAERAVETRQMPEHVVRSNLHLYLKGLAVSWFQTQLTKEQKREGLQGPGVQQWAKILTKRWRTRPEVALRQLQERTYGPKDVSVGKPPSKWFLTVQRLQTENAYVLHAWNWLDTEVRLALRTPDEGMDASEFMRMMDERMPDLQARFGKNRQKRKQHEGR</sequence>
<evidence type="ECO:0000313" key="2">
    <source>
        <dbReference type="Proteomes" id="UP000799779"/>
    </source>
</evidence>
<evidence type="ECO:0008006" key="3">
    <source>
        <dbReference type="Google" id="ProtNLM"/>
    </source>
</evidence>
<reference evidence="1" key="1">
    <citation type="journal article" date="2020" name="Stud. Mycol.">
        <title>101 Dothideomycetes genomes: a test case for predicting lifestyles and emergence of pathogens.</title>
        <authorList>
            <person name="Haridas S."/>
            <person name="Albert R."/>
            <person name="Binder M."/>
            <person name="Bloem J."/>
            <person name="Labutti K."/>
            <person name="Salamov A."/>
            <person name="Andreopoulos B."/>
            <person name="Baker S."/>
            <person name="Barry K."/>
            <person name="Bills G."/>
            <person name="Bluhm B."/>
            <person name="Cannon C."/>
            <person name="Castanera R."/>
            <person name="Culley D."/>
            <person name="Daum C."/>
            <person name="Ezra D."/>
            <person name="Gonzalez J."/>
            <person name="Henrissat B."/>
            <person name="Kuo A."/>
            <person name="Liang C."/>
            <person name="Lipzen A."/>
            <person name="Lutzoni F."/>
            <person name="Magnuson J."/>
            <person name="Mondo S."/>
            <person name="Nolan M."/>
            <person name="Ohm R."/>
            <person name="Pangilinan J."/>
            <person name="Park H.-J."/>
            <person name="Ramirez L."/>
            <person name="Alfaro M."/>
            <person name="Sun H."/>
            <person name="Tritt A."/>
            <person name="Yoshinaga Y."/>
            <person name="Zwiers L.-H."/>
            <person name="Turgeon B."/>
            <person name="Goodwin S."/>
            <person name="Spatafora J."/>
            <person name="Crous P."/>
            <person name="Grigoriev I."/>
        </authorList>
    </citation>
    <scope>NUCLEOTIDE SEQUENCE</scope>
    <source>
        <strain evidence="1">CBS 123094</strain>
    </source>
</reference>
<dbReference type="AlphaFoldDB" id="A0A6A5WWA5"/>
<organism evidence="1 2">
    <name type="scientific">Amniculicola lignicola CBS 123094</name>
    <dbReference type="NCBI Taxonomy" id="1392246"/>
    <lineage>
        <taxon>Eukaryota</taxon>
        <taxon>Fungi</taxon>
        <taxon>Dikarya</taxon>
        <taxon>Ascomycota</taxon>
        <taxon>Pezizomycotina</taxon>
        <taxon>Dothideomycetes</taxon>
        <taxon>Pleosporomycetidae</taxon>
        <taxon>Pleosporales</taxon>
        <taxon>Amniculicolaceae</taxon>
        <taxon>Amniculicola</taxon>
    </lineage>
</organism>
<dbReference type="OrthoDB" id="3929326at2759"/>
<proteinExistence type="predicted"/>
<name>A0A6A5WWA5_9PLEO</name>
<keyword evidence="2" id="KW-1185">Reference proteome</keyword>
<dbReference type="EMBL" id="ML977561">
    <property type="protein sequence ID" value="KAF2006030.1"/>
    <property type="molecule type" value="Genomic_DNA"/>
</dbReference>